<evidence type="ECO:0000313" key="2">
    <source>
        <dbReference type="Proteomes" id="UP001597018"/>
    </source>
</evidence>
<dbReference type="RefSeq" id="WP_263253286.1">
    <property type="nucleotide sequence ID" value="NZ_BAABLT010000051.1"/>
</dbReference>
<reference evidence="2" key="1">
    <citation type="journal article" date="2019" name="Int. J. Syst. Evol. Microbiol.">
        <title>The Global Catalogue of Microorganisms (GCM) 10K type strain sequencing project: providing services to taxonomists for standard genome sequencing and annotation.</title>
        <authorList>
            <consortium name="The Broad Institute Genomics Platform"/>
            <consortium name="The Broad Institute Genome Sequencing Center for Infectious Disease"/>
            <person name="Wu L."/>
            <person name="Ma J."/>
        </authorList>
    </citation>
    <scope>NUCLEOTIDE SEQUENCE [LARGE SCALE GENOMIC DNA]</scope>
    <source>
        <strain evidence="2">CCUG 56401</strain>
    </source>
</reference>
<evidence type="ECO:0008006" key="3">
    <source>
        <dbReference type="Google" id="ProtNLM"/>
    </source>
</evidence>
<dbReference type="Gene3D" id="3.30.750.24">
    <property type="entry name" value="STAS domain"/>
    <property type="match status" value="1"/>
</dbReference>
<evidence type="ECO:0000313" key="1">
    <source>
        <dbReference type="EMBL" id="MFD0921897.1"/>
    </source>
</evidence>
<keyword evidence="2" id="KW-1185">Reference proteome</keyword>
<protein>
    <recommendedName>
        <fullName evidence="3">STAS domain-containing protein</fullName>
    </recommendedName>
</protein>
<gene>
    <name evidence="1" type="ORF">ACFQ16_19310</name>
</gene>
<accession>A0ABW3FZS2</accession>
<dbReference type="Proteomes" id="UP001597018">
    <property type="component" value="Unassembled WGS sequence"/>
</dbReference>
<dbReference type="InterPro" id="IPR036513">
    <property type="entry name" value="STAS_dom_sf"/>
</dbReference>
<proteinExistence type="predicted"/>
<sequence>MEFEAELGYRGGTAELWLSGECDAAAGETLRRLLDEVTRSACDRLVVHVRDVAAFAPVVLRFLAVQQQCAPGIALSVSTPCEGIVDALRRAGLDSVVTVLRR</sequence>
<dbReference type="SUPFAM" id="SSF52091">
    <property type="entry name" value="SpoIIaa-like"/>
    <property type="match status" value="1"/>
</dbReference>
<comment type="caution">
    <text evidence="1">The sequence shown here is derived from an EMBL/GenBank/DDBJ whole genome shotgun (WGS) entry which is preliminary data.</text>
</comment>
<dbReference type="EMBL" id="JBHTIW010000016">
    <property type="protein sequence ID" value="MFD0921897.1"/>
    <property type="molecule type" value="Genomic_DNA"/>
</dbReference>
<name>A0ABW3FZS2_9PSEU</name>
<organism evidence="1 2">
    <name type="scientific">Saccharopolyspora rosea</name>
    <dbReference type="NCBI Taxonomy" id="524884"/>
    <lineage>
        <taxon>Bacteria</taxon>
        <taxon>Bacillati</taxon>
        <taxon>Actinomycetota</taxon>
        <taxon>Actinomycetes</taxon>
        <taxon>Pseudonocardiales</taxon>
        <taxon>Pseudonocardiaceae</taxon>
        <taxon>Saccharopolyspora</taxon>
    </lineage>
</organism>